<reference evidence="1" key="1">
    <citation type="journal article" date="2017" name="Nature">
        <title>The sunflower genome provides insights into oil metabolism, flowering and Asterid evolution.</title>
        <authorList>
            <person name="Badouin H."/>
            <person name="Gouzy J."/>
            <person name="Grassa C.J."/>
            <person name="Murat F."/>
            <person name="Staton S.E."/>
            <person name="Cottret L."/>
            <person name="Lelandais-Briere C."/>
            <person name="Owens G.L."/>
            <person name="Carrere S."/>
            <person name="Mayjonade B."/>
            <person name="Legrand L."/>
            <person name="Gill N."/>
            <person name="Kane N.C."/>
            <person name="Bowers J.E."/>
            <person name="Hubner S."/>
            <person name="Bellec A."/>
            <person name="Berard A."/>
            <person name="Berges H."/>
            <person name="Blanchet N."/>
            <person name="Boniface M.C."/>
            <person name="Brunel D."/>
            <person name="Catrice O."/>
            <person name="Chaidir N."/>
            <person name="Claudel C."/>
            <person name="Donnadieu C."/>
            <person name="Faraut T."/>
            <person name="Fievet G."/>
            <person name="Helmstetter N."/>
            <person name="King M."/>
            <person name="Knapp S.J."/>
            <person name="Lai Z."/>
            <person name="Le Paslier M.C."/>
            <person name="Lippi Y."/>
            <person name="Lorenzon L."/>
            <person name="Mandel J.R."/>
            <person name="Marage G."/>
            <person name="Marchand G."/>
            <person name="Marquand E."/>
            <person name="Bret-Mestries E."/>
            <person name="Morien E."/>
            <person name="Nambeesan S."/>
            <person name="Nguyen T."/>
            <person name="Pegot-Espagnet P."/>
            <person name="Pouilly N."/>
            <person name="Raftis F."/>
            <person name="Sallet E."/>
            <person name="Schiex T."/>
            <person name="Thomas J."/>
            <person name="Vandecasteele C."/>
            <person name="Vares D."/>
            <person name="Vear F."/>
            <person name="Vautrin S."/>
            <person name="Crespi M."/>
            <person name="Mangin B."/>
            <person name="Burke J.M."/>
            <person name="Salse J."/>
            <person name="Munos S."/>
            <person name="Vincourt P."/>
            <person name="Rieseberg L.H."/>
            <person name="Langlade N.B."/>
        </authorList>
    </citation>
    <scope>NUCLEOTIDE SEQUENCE</scope>
    <source>
        <tissue evidence="1">Leaves</tissue>
    </source>
</reference>
<dbReference type="Gramene" id="mRNA:HanXRQr2_Chr01g0007431">
    <property type="protein sequence ID" value="CDS:HanXRQr2_Chr01g0007431.1"/>
    <property type="gene ID" value="HanXRQr2_Chr01g0007431"/>
</dbReference>
<keyword evidence="2" id="KW-1185">Reference proteome</keyword>
<reference evidence="1" key="2">
    <citation type="submission" date="2020-06" db="EMBL/GenBank/DDBJ databases">
        <title>Helianthus annuus Genome sequencing and assembly Release 2.</title>
        <authorList>
            <person name="Gouzy J."/>
            <person name="Langlade N."/>
            <person name="Munos S."/>
        </authorList>
    </citation>
    <scope>NUCLEOTIDE SEQUENCE</scope>
    <source>
        <tissue evidence="1">Leaves</tissue>
    </source>
</reference>
<dbReference type="Proteomes" id="UP000215914">
    <property type="component" value="Unassembled WGS sequence"/>
</dbReference>
<sequence length="70" mass="8736">MRTIECTTVHGKTRNVTWHRRRNERNVVKTWWIRRWYFLYISVFATLPNFCKMCHEKFSVLQTYLDLIQL</sequence>
<proteinExistence type="predicted"/>
<gene>
    <name evidence="1" type="ORF">HanXRQr2_Chr01g0007431</name>
</gene>
<protein>
    <submittedName>
        <fullName evidence="1">Uncharacterized protein</fullName>
    </submittedName>
</protein>
<name>A0A9K3P1V5_HELAN</name>
<comment type="caution">
    <text evidence="1">The sequence shown here is derived from an EMBL/GenBank/DDBJ whole genome shotgun (WGS) entry which is preliminary data.</text>
</comment>
<evidence type="ECO:0000313" key="2">
    <source>
        <dbReference type="Proteomes" id="UP000215914"/>
    </source>
</evidence>
<dbReference type="AlphaFoldDB" id="A0A9K3P1V5"/>
<evidence type="ECO:0000313" key="1">
    <source>
        <dbReference type="EMBL" id="KAF5820896.1"/>
    </source>
</evidence>
<organism evidence="1 2">
    <name type="scientific">Helianthus annuus</name>
    <name type="common">Common sunflower</name>
    <dbReference type="NCBI Taxonomy" id="4232"/>
    <lineage>
        <taxon>Eukaryota</taxon>
        <taxon>Viridiplantae</taxon>
        <taxon>Streptophyta</taxon>
        <taxon>Embryophyta</taxon>
        <taxon>Tracheophyta</taxon>
        <taxon>Spermatophyta</taxon>
        <taxon>Magnoliopsida</taxon>
        <taxon>eudicotyledons</taxon>
        <taxon>Gunneridae</taxon>
        <taxon>Pentapetalae</taxon>
        <taxon>asterids</taxon>
        <taxon>campanulids</taxon>
        <taxon>Asterales</taxon>
        <taxon>Asteraceae</taxon>
        <taxon>Asteroideae</taxon>
        <taxon>Heliantheae alliance</taxon>
        <taxon>Heliantheae</taxon>
        <taxon>Helianthus</taxon>
    </lineage>
</organism>
<accession>A0A9K3P1V5</accession>
<dbReference type="EMBL" id="MNCJ02000316">
    <property type="protein sequence ID" value="KAF5820896.1"/>
    <property type="molecule type" value="Genomic_DNA"/>
</dbReference>